<dbReference type="PRINTS" id="PR00682">
    <property type="entry name" value="IPNSYNTHASE"/>
</dbReference>
<evidence type="ECO:0000256" key="2">
    <source>
        <dbReference type="RuleBase" id="RU003682"/>
    </source>
</evidence>
<dbReference type="GO" id="GO:0016491">
    <property type="term" value="F:oxidoreductase activity"/>
    <property type="evidence" value="ECO:0007669"/>
    <property type="project" value="UniProtKB-KW"/>
</dbReference>
<evidence type="ECO:0000313" key="4">
    <source>
        <dbReference type="EMBL" id="KIW63741.1"/>
    </source>
</evidence>
<evidence type="ECO:0000256" key="1">
    <source>
        <dbReference type="ARBA" id="ARBA00008056"/>
    </source>
</evidence>
<dbReference type="EMBL" id="KN846961">
    <property type="protein sequence ID" value="KIW63740.1"/>
    <property type="molecule type" value="Genomic_DNA"/>
</dbReference>
<dbReference type="AlphaFoldDB" id="A0A0D2CF43"/>
<organism evidence="4 5">
    <name type="scientific">Phialophora macrospora</name>
    <dbReference type="NCBI Taxonomy" id="1851006"/>
    <lineage>
        <taxon>Eukaryota</taxon>
        <taxon>Fungi</taxon>
        <taxon>Dikarya</taxon>
        <taxon>Ascomycota</taxon>
        <taxon>Pezizomycotina</taxon>
        <taxon>Eurotiomycetes</taxon>
        <taxon>Chaetothyriomycetidae</taxon>
        <taxon>Chaetothyriales</taxon>
        <taxon>Herpotrichiellaceae</taxon>
        <taxon>Phialophora</taxon>
    </lineage>
</organism>
<dbReference type="GO" id="GO:0046872">
    <property type="term" value="F:metal ion binding"/>
    <property type="evidence" value="ECO:0007669"/>
    <property type="project" value="UniProtKB-KW"/>
</dbReference>
<dbReference type="PANTHER" id="PTHR47990">
    <property type="entry name" value="2-OXOGLUTARATE (2OG) AND FE(II)-DEPENDENT OXYGENASE SUPERFAMILY PROTEIN-RELATED"/>
    <property type="match status" value="1"/>
</dbReference>
<keyword evidence="2" id="KW-0560">Oxidoreductase</keyword>
<dbReference type="InterPro" id="IPR005123">
    <property type="entry name" value="Oxoglu/Fe-dep_dioxygenase_dom"/>
</dbReference>
<dbReference type="PROSITE" id="PS51471">
    <property type="entry name" value="FE2OG_OXY"/>
    <property type="match status" value="1"/>
</dbReference>
<dbReference type="SUPFAM" id="SSF51197">
    <property type="entry name" value="Clavaminate synthase-like"/>
    <property type="match status" value="1"/>
</dbReference>
<keyword evidence="2" id="KW-0408">Iron</keyword>
<dbReference type="InterPro" id="IPR027443">
    <property type="entry name" value="IPNS-like_sf"/>
</dbReference>
<evidence type="ECO:0000259" key="3">
    <source>
        <dbReference type="PROSITE" id="PS51471"/>
    </source>
</evidence>
<feature type="domain" description="Fe2OG dioxygenase" evidence="3">
    <location>
        <begin position="207"/>
        <end position="308"/>
    </location>
</feature>
<dbReference type="Proteomes" id="UP000054266">
    <property type="component" value="Unassembled WGS sequence"/>
</dbReference>
<dbReference type="EMBL" id="KN846961">
    <property type="protein sequence ID" value="KIW63739.1"/>
    <property type="molecule type" value="Genomic_DNA"/>
</dbReference>
<dbReference type="HOGENOM" id="CLU_010119_6_3_1"/>
<gene>
    <name evidence="4" type="ORF">PV04_08720</name>
</gene>
<reference evidence="4 5" key="1">
    <citation type="submission" date="2015-01" db="EMBL/GenBank/DDBJ databases">
        <title>The Genome Sequence of Capronia semiimmersa CBS27337.</title>
        <authorList>
            <consortium name="The Broad Institute Genomics Platform"/>
            <person name="Cuomo C."/>
            <person name="de Hoog S."/>
            <person name="Gorbushina A."/>
            <person name="Stielow B."/>
            <person name="Teixiera M."/>
            <person name="Abouelleil A."/>
            <person name="Chapman S.B."/>
            <person name="Priest M."/>
            <person name="Young S.K."/>
            <person name="Wortman J."/>
            <person name="Nusbaum C."/>
            <person name="Birren B."/>
        </authorList>
    </citation>
    <scope>NUCLEOTIDE SEQUENCE [LARGE SCALE GENOMIC DNA]</scope>
    <source>
        <strain evidence="4 5">CBS 27337</strain>
    </source>
</reference>
<evidence type="ECO:0000313" key="5">
    <source>
        <dbReference type="Proteomes" id="UP000054266"/>
    </source>
</evidence>
<accession>A0A0D2CF43</accession>
<dbReference type="InterPro" id="IPR044861">
    <property type="entry name" value="IPNS-like_FE2OG_OXY"/>
</dbReference>
<keyword evidence="5" id="KW-1185">Reference proteome</keyword>
<dbReference type="Pfam" id="PF14226">
    <property type="entry name" value="DIOX_N"/>
    <property type="match status" value="1"/>
</dbReference>
<comment type="similarity">
    <text evidence="1 2">Belongs to the iron/ascorbate-dependent oxidoreductase family.</text>
</comment>
<dbReference type="EMBL" id="KN846961">
    <property type="protein sequence ID" value="KIW63741.1"/>
    <property type="molecule type" value="Genomic_DNA"/>
</dbReference>
<name>A0A0D2CF43_9EURO</name>
<dbReference type="Pfam" id="PF03171">
    <property type="entry name" value="2OG-FeII_Oxy"/>
    <property type="match status" value="1"/>
</dbReference>
<dbReference type="InterPro" id="IPR026992">
    <property type="entry name" value="DIOX_N"/>
</dbReference>
<dbReference type="Gene3D" id="2.60.120.330">
    <property type="entry name" value="B-lactam Antibiotic, Isopenicillin N Synthase, Chain"/>
    <property type="match status" value="1"/>
</dbReference>
<dbReference type="STRING" id="5601.A0A0D2CF43"/>
<protein>
    <recommendedName>
        <fullName evidence="3">Fe2OG dioxygenase domain-containing protein</fullName>
    </recommendedName>
</protein>
<sequence>MSQVTTQTEHSLASPELVIKLENGQTLQVESNEAVDADEIPIIDVAGIYSDKLEDRQAVAEKVREAAHRIGFFYVVNHGFDPKLTDGVFDQAKRFFKLPMEKKLEVDTNLVPKEYVGYHAMASYSKGSRKHNDLSEAFNFAYSAEQDPLNPDTDAGVSIWPTDLPGFKEGMYAYHRPMLQFARKMTQIFALALHLPETYFDEWTQRPEAGMRILHYPEQEASVDDQNGIGAHTDFECFTIVNQDMSGGLEVLSKSGRWIRAKPVPNSFVINIADCFMRQTNDFFVSTVHRVINKSGHERYSIPFFYGLDRRMPMLPIPGCVTDERPAKYKVITTGEYYLWRAQRSKQGESVEQI</sequence>
<keyword evidence="2" id="KW-0479">Metal-binding</keyword>
<proteinExistence type="inferred from homology"/>
<dbReference type="InterPro" id="IPR050231">
    <property type="entry name" value="Iron_ascorbate_oxido_reductase"/>
</dbReference>
<dbReference type="GO" id="GO:0044283">
    <property type="term" value="P:small molecule biosynthetic process"/>
    <property type="evidence" value="ECO:0007669"/>
    <property type="project" value="UniProtKB-ARBA"/>
</dbReference>